<reference evidence="1" key="1">
    <citation type="submission" date="2021-10" db="EMBL/GenBank/DDBJ databases">
        <authorList>
            <person name="Piombo E."/>
        </authorList>
    </citation>
    <scope>NUCLEOTIDE SEQUENCE</scope>
</reference>
<gene>
    <name evidence="1" type="ORF">CRHIZ90672A_00011268</name>
</gene>
<dbReference type="Proteomes" id="UP000696573">
    <property type="component" value="Unassembled WGS sequence"/>
</dbReference>
<dbReference type="EMBL" id="CABFNQ020000759">
    <property type="protein sequence ID" value="CAH0037675.1"/>
    <property type="molecule type" value="Genomic_DNA"/>
</dbReference>
<keyword evidence="2" id="KW-1185">Reference proteome</keyword>
<comment type="caution">
    <text evidence="1">The sequence shown here is derived from an EMBL/GenBank/DDBJ whole genome shotgun (WGS) entry which is preliminary data.</text>
</comment>
<evidence type="ECO:0000313" key="1">
    <source>
        <dbReference type="EMBL" id="CAH0037675.1"/>
    </source>
</evidence>
<sequence length="88" mass="9761">MPAEPNPATALPMMSMFEDVAVPQNKEPTMEMMLAIRNRYLTENKVRIPAHVSNGVEMVSDAGNGRGDDIHVYARENENPAHGQKDEP</sequence>
<organism evidence="1 2">
    <name type="scientific">Clonostachys rhizophaga</name>
    <dbReference type="NCBI Taxonomy" id="160324"/>
    <lineage>
        <taxon>Eukaryota</taxon>
        <taxon>Fungi</taxon>
        <taxon>Dikarya</taxon>
        <taxon>Ascomycota</taxon>
        <taxon>Pezizomycotina</taxon>
        <taxon>Sordariomycetes</taxon>
        <taxon>Hypocreomycetidae</taxon>
        <taxon>Hypocreales</taxon>
        <taxon>Bionectriaceae</taxon>
        <taxon>Clonostachys</taxon>
    </lineage>
</organism>
<name>A0A9N9YS83_9HYPO</name>
<dbReference type="AlphaFoldDB" id="A0A9N9YS83"/>
<accession>A0A9N9YS83</accession>
<proteinExistence type="predicted"/>
<evidence type="ECO:0000313" key="2">
    <source>
        <dbReference type="Proteomes" id="UP000696573"/>
    </source>
</evidence>
<protein>
    <submittedName>
        <fullName evidence="1">Uncharacterized protein</fullName>
    </submittedName>
</protein>